<evidence type="ECO:0000256" key="1">
    <source>
        <dbReference type="SAM" id="SignalP"/>
    </source>
</evidence>
<evidence type="ECO:0000313" key="2">
    <source>
        <dbReference type="EMBL" id="MUV03348.1"/>
    </source>
</evidence>
<organism evidence="2 3">
    <name type="scientific">Flavobacterium rakeshii</name>
    <dbReference type="NCBI Taxonomy" id="1038845"/>
    <lineage>
        <taxon>Bacteria</taxon>
        <taxon>Pseudomonadati</taxon>
        <taxon>Bacteroidota</taxon>
        <taxon>Flavobacteriia</taxon>
        <taxon>Flavobacteriales</taxon>
        <taxon>Flavobacteriaceae</taxon>
        <taxon>Flavobacterium</taxon>
    </lineage>
</organism>
<feature type="signal peptide" evidence="1">
    <location>
        <begin position="1"/>
        <end position="25"/>
    </location>
</feature>
<feature type="chain" id="PRO_5026786065" description="T9SS type B sorting domain-containing protein" evidence="1">
    <location>
        <begin position="26"/>
        <end position="3933"/>
    </location>
</feature>
<proteinExistence type="predicted"/>
<dbReference type="EMBL" id="WOWP01000019">
    <property type="protein sequence ID" value="MUV03348.1"/>
    <property type="molecule type" value="Genomic_DNA"/>
</dbReference>
<dbReference type="InterPro" id="IPR025667">
    <property type="entry name" value="SprB_repeat"/>
</dbReference>
<dbReference type="Proteomes" id="UP000433945">
    <property type="component" value="Unassembled WGS sequence"/>
</dbReference>
<feature type="non-terminal residue" evidence="2">
    <location>
        <position position="3933"/>
    </location>
</feature>
<gene>
    <name evidence="2" type="ORF">GN157_06460</name>
</gene>
<dbReference type="RefSeq" id="WP_157482287.1">
    <property type="nucleotide sequence ID" value="NZ_WOWP01000019.1"/>
</dbReference>
<sequence length="3933" mass="410895">MHLRIHNLRIKILLGFLLSCFAMQAQLEVPFTIRYQDNIKGDITQISNNIVNRDNNSYDPEDAYPQSGEYSDYNDDYNMRYIDIDGDSSTFSSSSATLSSITDISCSTVVYAAMYWSATYRYNSSSGSGSSTRVTNFNEVKLKLPGAANYTDITGTVIYDGFGSTDLNQSSPYVCYADITSLVAGLADPNGTYTAANIRATQGSVSGGVSGGWTIFIVYENPNKPGKYVTSYDGFAGVNSGLGSIDVNYTGFTTVPDPLPVRAKLMACALEGDRLITGDRLKFKDASETNYTNLSNNLNPSNNFFNSNITYLDTGDVEQNFTNRVPNSSNTLGYDADIININQGLIHNSSTGANLRITSTGDTYFMFFNALSVDIIEPDIQLVKTVEDLAGNDIGGTDVNLGQFLEYVISFQNLGNDDTTSFTITDILPENTYFQGVTFSPESGMGEDDYVYDPATETVTFIIPDELVEENDPAYEIRLLVRVAESCNDLKDACSNIIQNSAYATYQGVLNSNVISNDPSIAGINGCGQPVTGPANFLVDIDGCNFERTVTLCSTSVDVSAPDGYDSYEWYDSDNNLIGTTQTITITTEGEYYVINTAAAPCVSTTEHVTVNSYSTIIPNPVIPFADEKPTCANNGKVMPNIFLCGADDERLIQTGITDATSISWQKLDESACLAACSTCGDLPSDCAWEACPNSSWIEVSTGQDYTADTSGQYRLVVNYDGCFGTFYFNVYKNLLDPQYTKENIICGSDGNITITNVPAGYEYQLVNQSTNTVIYDYADGMGPSFDITSSGIYTVNIRQQGVDATPGNTYCEFSVANIGIQNNAISVNVIAENATCDGLGSIRLQALNVGPQYYFEITGPSSDSHGPVTDNNHLFEGLNPGTYNYTVTTDDGCSETGSVTIIDESDLDLVATVSQNISCRDGNIQMSSTGGKTPHIYAIYSKNGVLQNPTASDYQTSVIFDVLLGDEGDYIFIVKDGNGCTSLSNEVTIIIAPDVEYTNSVSMVSCNGANNGSIVYTLTNSNGYNVVFDLFDATDTLITSNNSGTFTSLAPGDYTVILHQSQGNRTCEFPFDFTITEPDPITGGTAAVTQEFDCTVAGSAGATITVDTSTIAGGTPTYEYSIDGITFGTATSFTNLTAGTYTITVRDTNNCTHVIDTIVIDPVVPPSDLTVSATTPSCPALTSDLTLTVTGGEAPFNYEITAPAAAVTDNGTNNVFTGLAAGTYTFMVTDSKGCTYSENYTIQQLTPIAVNGQPVSNVTCFGATDGALNFNVSGFSTNYTYDVVNGASTSVSSSASATNATIALTGLAADTYTITVQDNVTGCTATATVTINAPSTALAITTTVNPITCLADGSLNVTTTGGWGGYEYTLTQPDSSTVGPQSGSSFTGLTQNGTYTISVTDANNCTVTDTFTLSTPVPPTASISGSDICYDANGASLTVSVTNGTAPFTYAINGNPGQSSNVFASLTPGTYTIVVTDTYGCTDSVTQTIAPTLTAMASFVKGLDCTVSPDAEITVAINGGTAPYTYEVSSNGGTTYGASSAVVGSSISFQTATAGSFRFRITDANGCVVQSNIINIAPLTLPSITSATQSQAVLCNGDSSGAITVVVDNTTGTGPFTINVYNDTTSTPYGTQTTGLPAGSYTVTLTDANSCTDTATVVITEPDPITFNVSIVPITCNNPDTTFGEIIVENTAGGTANYTYYLTNNYDSSVQQYSTTPGNEDHTFQVLNFGIYTLSVVDTNGCTVVDDNIVIASPPTDLDISVTPTPPADCVSGGTASVTVQASVGSGNYEFAILEQLNLPYVDDPTNDYQPANSGSDTRIFTGLIPGIVYTFVVHDITTNCYYFKSADIAIPPLSTLTSTIDTVNNVTCTGSADGNITFTIDNYDAVTTQVGYEIYYAQTNTPLSPAVGGTIPVSGGPETVSNVGPLAPGTYYVLFTELDGGLAGCTNASAQFTIVQSAELLEVSAQVIANDNCNTNAGVISATAQGGTAPYQYLIQPSTDAAPTAGSAGWSSANSFNVEGGTYTVYAMDAYGCIQPIAAPITLDTDPSPVIALSVVQQCTTAEGDYSIQVDLTTAGMPPYTYSFNGGGYQSQSGTTFTYDGLPSGTYTVEVRDVNGCTNEQTITVYPPLNLSPAVTSQPTCATNDGEITVTAAGGSGNYTYELQDSSNAVIVAANASNVFTGQPFGDYIVVVTDTTTGCSENTTVSLEEPTPVVFTYVSQNVSCNSADDGSIVITLDASNDNPVYTYTLDDGTNPPTVQNSNTFTGLAAGSYDITVTSGKNCIATETVVITEPAVLTLTATATDFACDATNTVQTSVITATVGAGTGTAPYTYSIDGTNFFTTNTFEVVDNGAVQNITVTVKDSNNCTATFPLTINPLPEIISVVPTLLTEITCNNDETVTITVTGGSGNFTFDLLPLGSQASVTPGAGVYTATFDLTTPGSYNFQVTDNVTGCYEVTSTPYDIVPFDTIAVEATASTQVTCYGDADGTITINVTGYTGNYDFVVTDSLGGTVGSGSNATTTNPYTITGLVAGNHYVTITATDSPFCTADSNVITIGSPSNPLVLNASQTASVTCTNDQGEIIATATGGWGTYQYELVNNTTSSTVQAYASNSTFTGLAAGNYTVSVQDAGGCIVSQTIDLVQPAPITASINASATALLCNGDNTATVTATSVTGGEGIYQYILNTYDDAGTTIVYSSDAQLSPSFDNLGAGIYSITVTDGWNCDVTTVTVEITEPDPIQAFLNLTDTLTCTTGAEITVSATGGIAPYQYSLDGITYSTTTVFPIALAGTYQVYVTDANNCTAVLSNEVTILAVPPLTINLDLTNAVINCFGEATASITANVTGGLGNYSYELLDSGSNVIAGPQPENTFAGLATGTYYIHVISVDCEETSPAINITSPPEFIASVTHTDVLCYNEQNGTITITASGGTGTVQYAISPNLDQFVDTNVFTSLAAGLYDVIAQDQNGCFELFQVEILNPALLEASIDTASLVDEVCLGDSNASITVNITGGTGTYEIAIDNLLDASDDVLAYVPVTGSQHTFSNLAGGTAYSIHVRDTNGCDINPALEQYMPPGVDMTPSATVVDNCTNNIPGNVVTVEYTTTQSLNAADITYSVDGTNYQASNTFTDLAPGTYTAYVQHVNGCIKTVDFTIDNLLPITATAAATLDVLCKGDATGEITVTASGGTGTLQYAISPSFVYGTSNVFTGLAAGDYTVRVTDDLGCELEITTVTIDEPTDALTATVDGVTNEICFNDEDGTVTITVTGGTAPYYTSLDSNNPADFTQDLFTYTNLAPGTHTIYVTDANDCTITTPLTFDVEEGADMTPSAAVVDNCTGNVPGNEVTISVASSQTLNAADLTYSVDGTTYQASNVFNNLAPGSYTAYVQHANGCIKTTTFTINTLQPITIDTATVTADVLCFGDATGEITVTASGGTGTLQYAISPAFVYGSTNVFGNLPAGDYTVRVTDGIGCELETTTLTVNEPTAALTASVDGVTDEICFNDNDGTVTVTVAGGTAPYSTSLDGAAYVQNQFVYTGLAAGTHTINVTDVNGCVIASPLTFTVNPGVDIQAATQTIPLCTNNVPSNVTFILTNPSIDPTDLQYSLDGVTYQTDNTFADLAAGNYTAYVQHTNGCIQIVNFTIDALQPIVIDNYAATADVLCFGDATGEITVNASGGTGTLVYAISTDAANFTTNNVFTGLTAGTYTVTVRDDIGCEITTGNIVVDEPTAPLSLDNAATTDEVCYNAADGTVTLTISGGTAPYYTSVDSTNAADFTQDQLVYTGLAVGTHTIYVTDDNGCAITPFEITINEGVDMTPSATVVDNCTNNVPGNEVTIDVTSSQTLDPADMQYSVDGTTYQASNVFNNLAPGNYTAYVQHVNGCIETTTFTINTLQPITIDAATVTADVLCFGESTGEITVTASGGTGTLQYAISPA</sequence>
<accession>A0A6N8HEB9</accession>
<dbReference type="OrthoDB" id="607469at2"/>
<reference evidence="2 3" key="1">
    <citation type="submission" date="2019-12" db="EMBL/GenBank/DDBJ databases">
        <authorList>
            <person name="Sun J.-Q."/>
        </authorList>
    </citation>
    <scope>NUCLEOTIDE SEQUENCE [LARGE SCALE GENOMIC DNA]</scope>
    <source>
        <strain evidence="2 3">JCM 17928</strain>
    </source>
</reference>
<comment type="caution">
    <text evidence="2">The sequence shown here is derived from an EMBL/GenBank/DDBJ whole genome shotgun (WGS) entry which is preliminary data.</text>
</comment>
<dbReference type="Gene3D" id="2.60.40.740">
    <property type="match status" value="1"/>
</dbReference>
<keyword evidence="3" id="KW-1185">Reference proteome</keyword>
<protein>
    <recommendedName>
        <fullName evidence="4">T9SS type B sorting domain-containing protein</fullName>
    </recommendedName>
</protein>
<dbReference type="Pfam" id="PF13573">
    <property type="entry name" value="SprB"/>
    <property type="match status" value="17"/>
</dbReference>
<name>A0A6N8HEB9_9FLAO</name>
<keyword evidence="1" id="KW-0732">Signal</keyword>
<evidence type="ECO:0000313" key="3">
    <source>
        <dbReference type="Proteomes" id="UP000433945"/>
    </source>
</evidence>
<evidence type="ECO:0008006" key="4">
    <source>
        <dbReference type="Google" id="ProtNLM"/>
    </source>
</evidence>